<protein>
    <recommendedName>
        <fullName evidence="3">Rx N-terminal domain-containing protein</fullName>
    </recommendedName>
</protein>
<comment type="caution">
    <text evidence="1">The sequence shown here is derived from an EMBL/GenBank/DDBJ whole genome shotgun (WGS) entry which is preliminary data.</text>
</comment>
<accession>A0ABR2QTJ4</accession>
<keyword evidence="2" id="KW-1185">Reference proteome</keyword>
<name>A0ABR2QTJ4_9ROSI</name>
<reference evidence="1 2" key="1">
    <citation type="journal article" date="2024" name="G3 (Bethesda)">
        <title>Genome assembly of Hibiscus sabdariffa L. provides insights into metabolisms of medicinal natural products.</title>
        <authorList>
            <person name="Kim T."/>
        </authorList>
    </citation>
    <scope>NUCLEOTIDE SEQUENCE [LARGE SCALE GENOMIC DNA]</scope>
    <source>
        <strain evidence="1">TK-2024</strain>
        <tissue evidence="1">Old leaves</tissue>
    </source>
</reference>
<proteinExistence type="predicted"/>
<gene>
    <name evidence="1" type="ORF">V6N11_001810</name>
</gene>
<sequence>MAEALVSFILVQLRTVTFEIAGQELKLVTDVEKEVKNIRRNLDADEKQIVETTTLLCRNLCRVFKWEMEL</sequence>
<evidence type="ECO:0000313" key="1">
    <source>
        <dbReference type="EMBL" id="KAK9003992.1"/>
    </source>
</evidence>
<evidence type="ECO:0000313" key="2">
    <source>
        <dbReference type="Proteomes" id="UP001396334"/>
    </source>
</evidence>
<evidence type="ECO:0008006" key="3">
    <source>
        <dbReference type="Google" id="ProtNLM"/>
    </source>
</evidence>
<dbReference type="Proteomes" id="UP001396334">
    <property type="component" value="Unassembled WGS sequence"/>
</dbReference>
<dbReference type="EMBL" id="JBBPBN010000031">
    <property type="protein sequence ID" value="KAK9003992.1"/>
    <property type="molecule type" value="Genomic_DNA"/>
</dbReference>
<organism evidence="1 2">
    <name type="scientific">Hibiscus sabdariffa</name>
    <name type="common">roselle</name>
    <dbReference type="NCBI Taxonomy" id="183260"/>
    <lineage>
        <taxon>Eukaryota</taxon>
        <taxon>Viridiplantae</taxon>
        <taxon>Streptophyta</taxon>
        <taxon>Embryophyta</taxon>
        <taxon>Tracheophyta</taxon>
        <taxon>Spermatophyta</taxon>
        <taxon>Magnoliopsida</taxon>
        <taxon>eudicotyledons</taxon>
        <taxon>Gunneridae</taxon>
        <taxon>Pentapetalae</taxon>
        <taxon>rosids</taxon>
        <taxon>malvids</taxon>
        <taxon>Malvales</taxon>
        <taxon>Malvaceae</taxon>
        <taxon>Malvoideae</taxon>
        <taxon>Hibiscus</taxon>
    </lineage>
</organism>